<dbReference type="Proteomes" id="UP001497453">
    <property type="component" value="Chromosome 11"/>
</dbReference>
<sequence length="121" mass="13097">MGRYLYYMAYLWCCQSVEVDGESDATCLNVISLSNQSALIVFPSDLTIMTDGSLSVCWCIAPCILVPTSTHTSCTSKSFSLSPQLAIYNHLTPMNTGRLAMNGGDMNSPTRYISGTSFSGL</sequence>
<accession>A0ABP1CW13</accession>
<proteinExistence type="predicted"/>
<organism evidence="1 2">
    <name type="scientific">Somion occarium</name>
    <dbReference type="NCBI Taxonomy" id="3059160"/>
    <lineage>
        <taxon>Eukaryota</taxon>
        <taxon>Fungi</taxon>
        <taxon>Dikarya</taxon>
        <taxon>Basidiomycota</taxon>
        <taxon>Agaricomycotina</taxon>
        <taxon>Agaricomycetes</taxon>
        <taxon>Polyporales</taxon>
        <taxon>Cerrenaceae</taxon>
        <taxon>Somion</taxon>
    </lineage>
</organism>
<name>A0ABP1CW13_9APHY</name>
<dbReference type="EMBL" id="OZ037954">
    <property type="protein sequence ID" value="CAL1698709.1"/>
    <property type="molecule type" value="Genomic_DNA"/>
</dbReference>
<evidence type="ECO:0000313" key="2">
    <source>
        <dbReference type="Proteomes" id="UP001497453"/>
    </source>
</evidence>
<reference evidence="2" key="1">
    <citation type="submission" date="2024-04" db="EMBL/GenBank/DDBJ databases">
        <authorList>
            <person name="Shaw F."/>
            <person name="Minotto A."/>
        </authorList>
    </citation>
    <scope>NUCLEOTIDE SEQUENCE [LARGE SCALE GENOMIC DNA]</scope>
</reference>
<keyword evidence="2" id="KW-1185">Reference proteome</keyword>
<gene>
    <name evidence="1" type="ORF">GFSPODELE1_LOCUS2288</name>
</gene>
<protein>
    <submittedName>
        <fullName evidence="1">Uncharacterized protein</fullName>
    </submittedName>
</protein>
<evidence type="ECO:0000313" key="1">
    <source>
        <dbReference type="EMBL" id="CAL1698709.1"/>
    </source>
</evidence>